<accession>I7AEU8</accession>
<dbReference type="EMBL" id="CP003523">
    <property type="protein sequence ID" value="AFN83175.1"/>
    <property type="molecule type" value="Genomic_DNA"/>
</dbReference>
<dbReference type="HOGENOM" id="CLU_403335_0_0_1"/>
<organism evidence="1 2">
    <name type="scientific">Encephalitozoon romaleae (strain SJ-2008)</name>
    <name type="common">Microsporidian parasite</name>
    <dbReference type="NCBI Taxonomy" id="1178016"/>
    <lineage>
        <taxon>Eukaryota</taxon>
        <taxon>Fungi</taxon>
        <taxon>Fungi incertae sedis</taxon>
        <taxon>Microsporidia</taxon>
        <taxon>Unikaryonidae</taxon>
        <taxon>Encephalitozoon</taxon>
    </lineage>
</organism>
<dbReference type="GeneID" id="20521478"/>
<dbReference type="RefSeq" id="XP_009264672.1">
    <property type="nucleotide sequence ID" value="XM_009266397.1"/>
</dbReference>
<evidence type="ECO:0000313" key="2">
    <source>
        <dbReference type="Proteomes" id="UP000010094"/>
    </source>
</evidence>
<gene>
    <name evidence="1" type="ordered locus">EROM_060820</name>
</gene>
<dbReference type="SUPFAM" id="SSF74788">
    <property type="entry name" value="Cullin repeat-like"/>
    <property type="match status" value="1"/>
</dbReference>
<dbReference type="VEuPathDB" id="MicrosporidiaDB:EROM_060820"/>
<reference evidence="1 2" key="1">
    <citation type="journal article" date="2012" name="Proc. Natl. Acad. Sci. U.S.A.">
        <title>Gain and loss of multiple functionally related, horizontally transferred genes in the reduced genomes of two microsporidian parasites.</title>
        <authorList>
            <person name="Pombert J.-F."/>
            <person name="Selman M."/>
            <person name="Burki F."/>
            <person name="Bardell F.T."/>
            <person name="Farinelli L."/>
            <person name="Solter L.F."/>
            <person name="Whitman D.W."/>
            <person name="Weiss L.M."/>
            <person name="Corradi N."/>
            <person name="Keeling P.J."/>
        </authorList>
    </citation>
    <scope>NUCLEOTIDE SEQUENCE [LARGE SCALE GENOMIC DNA]</scope>
    <source>
        <strain evidence="1 2">SJ-2008</strain>
    </source>
</reference>
<protein>
    <submittedName>
        <fullName evidence="1">Cdc53 cullin-like protein</fullName>
    </submittedName>
</protein>
<name>I7AEU8_ENCRO</name>
<dbReference type="Proteomes" id="UP000010094">
    <property type="component" value="Chromosome VI"/>
</dbReference>
<dbReference type="AlphaFoldDB" id="I7AEU8"/>
<keyword evidence="2" id="KW-1185">Reference proteome</keyword>
<dbReference type="KEGG" id="ero:EROM_060820"/>
<evidence type="ECO:0000313" key="1">
    <source>
        <dbReference type="EMBL" id="AFN83175.1"/>
    </source>
</evidence>
<dbReference type="Gene3D" id="1.20.1310.10">
    <property type="entry name" value="Cullin Repeats"/>
    <property type="match status" value="1"/>
</dbReference>
<dbReference type="InterPro" id="IPR016159">
    <property type="entry name" value="Cullin_repeat-like_dom_sf"/>
</dbReference>
<proteinExistence type="predicted"/>
<dbReference type="OrthoDB" id="2196131at2759"/>
<sequence length="701" mass="82323">MRQFHKLEEPFMFIEYHPRMGTQEFERLESLTMSLLWCRKASSSEDFIEVYDIIYNHCTEVTETFETKGAKVYESLKKVLLSYVDRLRCFTSLKTLHSQLLEFSNALDLVAKAYSYLERYFIRISVERRDGHIQDIKALGYTIFYRRYMERIMSQAREIIFFEIGVSRSSRDYNFLRLGEAVRLLKRMLFFCDESSVYEDIVQGYLDGFHGSMDFSGDINKVLKRVYLEIYIASKVFDPDSNKLYKEIVSRVRDRFDDVLKLLGWKMERFEKFKLYVKIVHFMEPEYMGRISEKYKEIIRKKILEARSLKDLTLEYLRVCKQMKENLMNEDELVPYLNEEIRKHLYISGRLGFEDEVHKHIDGAIREGEEMEGEMEALVVFASLMSNKEAIVEKITQDARKRMLGCRGNLKKEGMLVSLMQKHFGGTINRAISIMYENQVSSVKSGFNIAGQGCELVTEARFLTKGFYDLRASGENLPQPLKDIWRIVSQPKMMSYPRGELVCCHSLSPMIFSMNGFNFRMGTDKLLIMLWLNVDREIPDLKRCVGGSGFEGNLEYLLSHGFIICMDGVISLNRMFSHKEYNYIRNKYKDKVCLLDSEQNLISGRMEKKMEEAEEIVDLFEIEFARVMAKREMETVGVPDAILEARITRILKKRKRVEISQMIAAIEEEFGSDEKSVMETIRKLSEKEYCKICGDYLEYIP</sequence>